<evidence type="ECO:0000313" key="15">
    <source>
        <dbReference type="Ensembl" id="ENSGALP00010041951.1"/>
    </source>
</evidence>
<keyword evidence="5" id="KW-0804">Transcription</keyword>
<evidence type="ECO:0000259" key="13">
    <source>
        <dbReference type="PROSITE" id="PS51293"/>
    </source>
</evidence>
<keyword evidence="6" id="KW-0539">Nucleus</keyword>
<feature type="compositionally biased region" description="Acidic residues" evidence="11">
    <location>
        <begin position="64"/>
        <end position="77"/>
    </location>
</feature>
<evidence type="ECO:0000256" key="11">
    <source>
        <dbReference type="SAM" id="MobiDB-lite"/>
    </source>
</evidence>
<dbReference type="GO" id="GO:0042796">
    <property type="term" value="P:snRNA transcription by RNA polymerase III"/>
    <property type="evidence" value="ECO:0000318"/>
    <property type="project" value="GO_Central"/>
</dbReference>
<dbReference type="RefSeq" id="XP_415416.4">
    <property type="nucleotide sequence ID" value="XM_415416.8"/>
</dbReference>
<dbReference type="FunFam" id="1.10.10.60:FF:000321">
    <property type="entry name" value="Small nuclear RNA-activating complex, polypeptide 4"/>
    <property type="match status" value="1"/>
</dbReference>
<dbReference type="GO" id="GO:0016251">
    <property type="term" value="F:RNA polymerase II general transcription initiation factor activity"/>
    <property type="evidence" value="ECO:0007669"/>
    <property type="project" value="Ensembl"/>
</dbReference>
<dbReference type="GeneTree" id="ENSGT00940000160404"/>
<dbReference type="PROSITE" id="PS50090">
    <property type="entry name" value="MYB_LIKE"/>
    <property type="match status" value="4"/>
</dbReference>
<feature type="compositionally biased region" description="Polar residues" evidence="11">
    <location>
        <begin position="1483"/>
        <end position="1499"/>
    </location>
</feature>
<feature type="compositionally biased region" description="Polar residues" evidence="11">
    <location>
        <begin position="571"/>
        <end position="588"/>
    </location>
</feature>
<evidence type="ECO:0000256" key="9">
    <source>
        <dbReference type="ARBA" id="ARBA00079701"/>
    </source>
</evidence>
<feature type="compositionally biased region" description="Low complexity" evidence="11">
    <location>
        <begin position="37"/>
        <end position="48"/>
    </location>
</feature>
<dbReference type="Pfam" id="PF00249">
    <property type="entry name" value="Myb_DNA-binding"/>
    <property type="match status" value="2"/>
</dbReference>
<dbReference type="GO" id="GO:0001006">
    <property type="term" value="F:RNA polymerase III type 3 promoter sequence-specific DNA binding"/>
    <property type="evidence" value="ECO:0000318"/>
    <property type="project" value="GO_Central"/>
</dbReference>
<keyword evidence="3" id="KW-0805">Transcription regulation</keyword>
<feature type="domain" description="SANT" evidence="13">
    <location>
        <begin position="451"/>
        <end position="500"/>
    </location>
</feature>
<keyword evidence="1" id="KW-0597">Phosphoprotein</keyword>
<dbReference type="Pfam" id="PF13921">
    <property type="entry name" value="Myb_DNA-bind_6"/>
    <property type="match status" value="1"/>
</dbReference>
<keyword evidence="16" id="KW-1185">Reference proteome</keyword>
<evidence type="ECO:0000256" key="4">
    <source>
        <dbReference type="ARBA" id="ARBA00023125"/>
    </source>
</evidence>
<comment type="function">
    <text evidence="7">Part of the SNAPc complex required for the transcription of both RNA polymerase II and III small-nuclear RNA genes. Binds to the proximal sequence element (PSE), a non-TATA-box basal promoter element common to these 2 types of genes. Recruits TBP and BRF2 to the U6 snRNA TATA box.</text>
</comment>
<dbReference type="InterPro" id="IPR009057">
    <property type="entry name" value="Homeodomain-like_sf"/>
</dbReference>
<feature type="region of interest" description="Disordered" evidence="11">
    <location>
        <begin position="1097"/>
        <end position="1142"/>
    </location>
</feature>
<reference evidence="15" key="3">
    <citation type="submission" date="2025-09" db="UniProtKB">
        <authorList>
            <consortium name="Ensembl"/>
        </authorList>
    </citation>
    <scope>IDENTIFICATION</scope>
    <source>
        <strain evidence="15">broiler</strain>
    </source>
</reference>
<feature type="compositionally biased region" description="Acidic residues" evidence="11">
    <location>
        <begin position="523"/>
        <end position="536"/>
    </location>
</feature>
<accession>A0A8V1ACK4</accession>
<evidence type="ECO:0000256" key="8">
    <source>
        <dbReference type="ARBA" id="ARBA00071222"/>
    </source>
</evidence>
<dbReference type="GO" id="GO:0000995">
    <property type="term" value="F:RNA polymerase III general transcription initiation factor activity"/>
    <property type="evidence" value="ECO:0007669"/>
    <property type="project" value="Ensembl"/>
</dbReference>
<dbReference type="FunFam" id="1.10.10.60:FF:000016">
    <property type="entry name" value="Transcriptional activator Myb isoform A"/>
    <property type="match status" value="1"/>
</dbReference>
<feature type="region of interest" description="Disordered" evidence="11">
    <location>
        <begin position="503"/>
        <end position="543"/>
    </location>
</feature>
<dbReference type="PROSITE" id="PS51294">
    <property type="entry name" value="HTH_MYB"/>
    <property type="match status" value="3"/>
</dbReference>
<dbReference type="CDD" id="cd00167">
    <property type="entry name" value="SANT"/>
    <property type="match status" value="4"/>
</dbReference>
<dbReference type="GO" id="GO:0042795">
    <property type="term" value="P:snRNA transcription by RNA polymerase II"/>
    <property type="evidence" value="ECO:0000318"/>
    <property type="project" value="GO_Central"/>
</dbReference>
<feature type="region of interest" description="Disordered" evidence="11">
    <location>
        <begin position="785"/>
        <end position="836"/>
    </location>
</feature>
<dbReference type="GeneID" id="417133"/>
<reference evidence="15" key="2">
    <citation type="submission" date="2025-08" db="UniProtKB">
        <authorList>
            <consortium name="Ensembl"/>
        </authorList>
    </citation>
    <scope>IDENTIFICATION</scope>
    <source>
        <strain evidence="15">broiler</strain>
    </source>
</reference>
<feature type="compositionally biased region" description="Polar residues" evidence="11">
    <location>
        <begin position="939"/>
        <end position="961"/>
    </location>
</feature>
<dbReference type="FunCoup" id="A0A8V1ACK4">
    <property type="interactions" value="1227"/>
</dbReference>
<keyword evidence="2" id="KW-0677">Repeat</keyword>
<dbReference type="SMR" id="A0A8V1ACK4"/>
<dbReference type="InterPro" id="IPR051575">
    <property type="entry name" value="Myb-like_DNA-bd"/>
</dbReference>
<feature type="compositionally biased region" description="Polar residues" evidence="11">
    <location>
        <begin position="1283"/>
        <end position="1296"/>
    </location>
</feature>
<feature type="domain" description="HTH myb-type" evidence="14">
    <location>
        <begin position="289"/>
        <end position="345"/>
    </location>
</feature>
<feature type="region of interest" description="Disordered" evidence="11">
    <location>
        <begin position="37"/>
        <end position="77"/>
    </location>
</feature>
<dbReference type="CTD" id="6621"/>
<evidence type="ECO:0000256" key="5">
    <source>
        <dbReference type="ARBA" id="ARBA00023163"/>
    </source>
</evidence>
<feature type="domain" description="Myb-like" evidence="12">
    <location>
        <begin position="448"/>
        <end position="499"/>
    </location>
</feature>
<dbReference type="Proteomes" id="UP000000539">
    <property type="component" value="Chromosome 17"/>
</dbReference>
<evidence type="ECO:0000256" key="3">
    <source>
        <dbReference type="ARBA" id="ARBA00023015"/>
    </source>
</evidence>
<feature type="region of interest" description="Disordered" evidence="11">
    <location>
        <begin position="925"/>
        <end position="968"/>
    </location>
</feature>
<dbReference type="PANTHER" id="PTHR46621">
    <property type="entry name" value="SNRNA-ACTIVATING PROTEIN COMPLEX SUBUNIT 4"/>
    <property type="match status" value="1"/>
</dbReference>
<dbReference type="SUPFAM" id="SSF46689">
    <property type="entry name" value="Homeodomain-like"/>
    <property type="match status" value="3"/>
</dbReference>
<feature type="coiled-coil region" evidence="10">
    <location>
        <begin position="214"/>
        <end position="248"/>
    </location>
</feature>
<sequence length="1518" mass="166672">MSRRDGPAGANLNAEREKIRREIEELERSLQLDVTSVDVAVSDSSLSSDDAEGDSSDAHAEMEVEREEDSSDDDLESSLLEDPETCLQMNYVYQEVIQEKIEEVELLIAQNKEQQKEILCELDGRKTTRTGDGRNLPSNIFLGHFMKPYFKDKTTGIGPPSNEDAKEKAAQGIKSFEQLLSTKWKSKEKVLLQKSVVSDRLQRLLQPKLLKLSYSNQKLENVKTEMEKQILEKQIKEVEREIEAINQLPESDLLGGRFDEHDWEKIANVHFDGRRSSEELKKFWQNWEHPNINKNEWTEEETERLKDIAAKRGYLDWQTVAQELGTNRTAFQCLQKYQAYNKDLKRKEWTRDEDKMLLELVQEMRVGSHIPYKKIAYYMEGRDSAQLIYRWTKSVDPSLKKGPWTPEEDAMLLAAVEKYGERDWYKIRAEVPGRSDAQCSDRYLKALHRDVKKGKWSLKEEEQLIDLVQKHGLGHWSKIASELPHRTRSQCLSKWKIMIGSKKRSRSAKRQHAEESSSCSESSSEDVELDLSDTSEEEKMNKEECTFPSIDLWIPTQTDVLESCQGRHQASSPFSFGSANARTSSSKIPNARREGGEEGANAKATELSTILRGMARPHSTDITVKNPKEEINKASRCGKQVLRVTLEDVRRVLRENTCFQRKRQSKLIMSSAATLTKTSGVGASAAEKHRGLWSTMGKSRRQERARWRKMNLDRKLLMAVTPWVGDVLLPCTLRAGKMAFDQTKAYSIQQKLKSVSLSSTPLFTLFIQLFRIDTNGCMKIIRERRADAARPQQASQNLESSSGNASQPPSNTQRALPALPSPPAPLAQAHRQKPKTVSELLREKRQMEKQLKEKAMQTKVFVAPQMMLSGPLIIQHPPQQMIPSAQVGSKPGAGGSTDSQVQCVSASPSAFTSVAGSASTPVVLESHSPSVPKVGELPGSSQETKVQSNKELNEQGPQNTPERGLFPSLNPAAAGKAPDRGGCNAQVLAGTSAPVVFQNQAFVPRRVTVVPFGIDSGNSKLSLPAPITYELTHSGPVNLLPALLAPQPGSHLTPDSMLPLTWVVTQQALLSSAVQAVVGVPQGLQAIVRSQSQASVTSSGSVSGLGAPPVSSGVNMPHPSHAETKTNPQLAAGSPAGKTAGVSHSASVFPVSSADPVCSVSGVSSATSAHSDSSSKTVDSSAAHNALPGGAPTLHAQLLPQMQLPASTEGSDSRCVTDVVSLGEKQDSSTTNGSSSNSDVLHKGDELQPRASIPHNSVAGNSEGSADQGLKYRPIASKPPPEQTESAPPQPTTSSAEKTLLDYSLISLEDDELVKEWLSGKQGVQVPPLQTRLPYFPPFLCNLKTLSKLLLQKAALEKQAARFLSPDGSQTEGEVDLNAITKLVHEKLGDDPAFLLLKARFLAAFTLPAVLATLPPPKVATTLSASKREYGESDEEEWQSEEEASEDESCGDELDAPSDETGGDEPGDRDADFPSKGMETEDSAAQSIVGTCTDGTASVPQIRRSVRIRKRFTKRRRV</sequence>
<dbReference type="GO" id="GO:0019185">
    <property type="term" value="C:snRNA-activating protein complex"/>
    <property type="evidence" value="ECO:0000318"/>
    <property type="project" value="GO_Central"/>
</dbReference>
<feature type="region of interest" description="Disordered" evidence="11">
    <location>
        <begin position="1160"/>
        <end position="1193"/>
    </location>
</feature>
<evidence type="ECO:0000256" key="2">
    <source>
        <dbReference type="ARBA" id="ARBA00022737"/>
    </source>
</evidence>
<feature type="region of interest" description="Disordered" evidence="11">
    <location>
        <begin position="882"/>
        <end position="901"/>
    </location>
</feature>
<dbReference type="PANTHER" id="PTHR46621:SF1">
    <property type="entry name" value="SNRNA-ACTIVATING PROTEIN COMPLEX SUBUNIT 4"/>
    <property type="match status" value="1"/>
</dbReference>
<dbReference type="FunFam" id="1.10.10.60:FF:000314">
    <property type="entry name" value="Small nuclear RNA-activating complex, polypeptide 4"/>
    <property type="match status" value="1"/>
</dbReference>
<evidence type="ECO:0000259" key="12">
    <source>
        <dbReference type="PROSITE" id="PS50090"/>
    </source>
</evidence>
<dbReference type="OrthoDB" id="2143914at2759"/>
<feature type="domain" description="Myb-like" evidence="12">
    <location>
        <begin position="343"/>
        <end position="395"/>
    </location>
</feature>
<feature type="compositionally biased region" description="Polar residues" evidence="11">
    <location>
        <begin position="792"/>
        <end position="814"/>
    </location>
</feature>
<keyword evidence="10" id="KW-0175">Coiled coil</keyword>
<keyword evidence="4" id="KW-0238">DNA-binding</keyword>
<dbReference type="Ensembl" id="ENSGALT00010068208.1">
    <property type="protein sequence ID" value="ENSGALP00010041951.1"/>
    <property type="gene ID" value="ENSGALG00010028149.1"/>
</dbReference>
<dbReference type="OMA" id="MAFHQTK"/>
<dbReference type="Gene3D" id="1.10.10.60">
    <property type="entry name" value="Homeodomain-like"/>
    <property type="match status" value="4"/>
</dbReference>
<feature type="region of interest" description="Disordered" evidence="11">
    <location>
        <begin position="571"/>
        <end position="601"/>
    </location>
</feature>
<dbReference type="RefSeq" id="XP_046757914.1">
    <property type="nucleotide sequence ID" value="XM_046901958.1"/>
</dbReference>
<dbReference type="PROSITE" id="PS51293">
    <property type="entry name" value="SANT"/>
    <property type="match status" value="2"/>
</dbReference>
<feature type="domain" description="Myb-like" evidence="12">
    <location>
        <begin position="289"/>
        <end position="341"/>
    </location>
</feature>
<feature type="region of interest" description="Disordered" evidence="11">
    <location>
        <begin position="1222"/>
        <end position="1296"/>
    </location>
</feature>
<feature type="domain" description="HTH myb-type" evidence="14">
    <location>
        <begin position="452"/>
        <end position="503"/>
    </location>
</feature>
<dbReference type="InterPro" id="IPR001005">
    <property type="entry name" value="SANT/Myb"/>
</dbReference>
<dbReference type="InterPro" id="IPR017930">
    <property type="entry name" value="Myb_dom"/>
</dbReference>
<feature type="domain" description="HTH myb-type" evidence="14">
    <location>
        <begin position="396"/>
        <end position="451"/>
    </location>
</feature>
<feature type="compositionally biased region" description="Low complexity" evidence="11">
    <location>
        <begin position="1228"/>
        <end position="1238"/>
    </location>
</feature>
<feature type="compositionally biased region" description="Acidic residues" evidence="11">
    <location>
        <begin position="1432"/>
        <end position="1465"/>
    </location>
</feature>
<dbReference type="SMART" id="SM00717">
    <property type="entry name" value="SANT"/>
    <property type="match status" value="5"/>
</dbReference>
<protein>
    <recommendedName>
        <fullName evidence="8">snRNA-activating protein complex subunit 4</fullName>
    </recommendedName>
    <alternativeName>
        <fullName evidence="9">snRNA-activating protein complex 190 kDa subunit</fullName>
    </alternativeName>
</protein>
<feature type="domain" description="SANT" evidence="13">
    <location>
        <begin position="399"/>
        <end position="445"/>
    </location>
</feature>
<reference evidence="15" key="1">
    <citation type="submission" date="2020-11" db="EMBL/GenBank/DDBJ databases">
        <title>Gallus gallus (Chicken) genome, bGalGal1, GRCg7b, maternal haplotype autosomes + Z &amp; W.</title>
        <authorList>
            <person name="Warren W."/>
            <person name="Formenti G."/>
            <person name="Fedrigo O."/>
            <person name="Haase B."/>
            <person name="Mountcastle J."/>
            <person name="Balacco J."/>
            <person name="Tracey A."/>
            <person name="Schneider V."/>
            <person name="Okimoto R."/>
            <person name="Cheng H."/>
            <person name="Hawken R."/>
            <person name="Howe K."/>
            <person name="Jarvis E.D."/>
        </authorList>
    </citation>
    <scope>NUCLEOTIDE SEQUENCE [LARGE SCALE GENOMIC DNA]</scope>
    <source>
        <strain evidence="15">Broiler</strain>
    </source>
</reference>
<feature type="region of interest" description="Disordered" evidence="11">
    <location>
        <begin position="1425"/>
        <end position="1500"/>
    </location>
</feature>
<proteinExistence type="predicted"/>
<evidence type="ECO:0000256" key="7">
    <source>
        <dbReference type="ARBA" id="ARBA00025193"/>
    </source>
</evidence>
<evidence type="ECO:0000256" key="6">
    <source>
        <dbReference type="ARBA" id="ARBA00023242"/>
    </source>
</evidence>
<feature type="compositionally biased region" description="Low complexity" evidence="11">
    <location>
        <begin position="1160"/>
        <end position="1184"/>
    </location>
</feature>
<evidence type="ECO:0000313" key="16">
    <source>
        <dbReference type="Proteomes" id="UP000000539"/>
    </source>
</evidence>
<organism evidence="15 16">
    <name type="scientific">Gallus gallus</name>
    <name type="common">Chicken</name>
    <dbReference type="NCBI Taxonomy" id="9031"/>
    <lineage>
        <taxon>Eukaryota</taxon>
        <taxon>Metazoa</taxon>
        <taxon>Chordata</taxon>
        <taxon>Craniata</taxon>
        <taxon>Vertebrata</taxon>
        <taxon>Euteleostomi</taxon>
        <taxon>Archelosauria</taxon>
        <taxon>Archosauria</taxon>
        <taxon>Dinosauria</taxon>
        <taxon>Saurischia</taxon>
        <taxon>Theropoda</taxon>
        <taxon>Coelurosauria</taxon>
        <taxon>Aves</taxon>
        <taxon>Neognathae</taxon>
        <taxon>Galloanserae</taxon>
        <taxon>Galliformes</taxon>
        <taxon>Phasianidae</taxon>
        <taxon>Phasianinae</taxon>
        <taxon>Gallus</taxon>
    </lineage>
</organism>
<name>A0A8V1ACK4_CHICK</name>
<feature type="domain" description="Myb-like" evidence="12">
    <location>
        <begin position="396"/>
        <end position="447"/>
    </location>
</feature>
<dbReference type="GlyGen" id="A0A8V1ACK4">
    <property type="glycosylation" value="1 site"/>
</dbReference>
<feature type="compositionally biased region" description="Polar residues" evidence="11">
    <location>
        <begin position="1254"/>
        <end position="1265"/>
    </location>
</feature>
<evidence type="ECO:0000256" key="1">
    <source>
        <dbReference type="ARBA" id="ARBA00022553"/>
    </source>
</evidence>
<evidence type="ECO:0000256" key="10">
    <source>
        <dbReference type="SAM" id="Coils"/>
    </source>
</evidence>
<evidence type="ECO:0000259" key="14">
    <source>
        <dbReference type="PROSITE" id="PS51294"/>
    </source>
</evidence>
<gene>
    <name evidence="15" type="primary">SNAPC4</name>
</gene>
<dbReference type="InterPro" id="IPR017884">
    <property type="entry name" value="SANT_dom"/>
</dbReference>